<feature type="domain" description="MmgE/PrpD C-terminal" evidence="3">
    <location>
        <begin position="277"/>
        <end position="433"/>
    </location>
</feature>
<dbReference type="GO" id="GO:0016829">
    <property type="term" value="F:lyase activity"/>
    <property type="evidence" value="ECO:0007669"/>
    <property type="project" value="InterPro"/>
</dbReference>
<dbReference type="EMBL" id="WEHX01000009">
    <property type="protein sequence ID" value="KAB7662278.1"/>
    <property type="molecule type" value="Genomic_DNA"/>
</dbReference>
<evidence type="ECO:0000259" key="2">
    <source>
        <dbReference type="Pfam" id="PF03972"/>
    </source>
</evidence>
<dbReference type="OrthoDB" id="8680281at2"/>
<evidence type="ECO:0000256" key="1">
    <source>
        <dbReference type="ARBA" id="ARBA00006174"/>
    </source>
</evidence>
<dbReference type="InterPro" id="IPR045336">
    <property type="entry name" value="MmgE_PrpD_N"/>
</dbReference>
<comment type="caution">
    <text evidence="4">The sequence shown here is derived from an EMBL/GenBank/DDBJ whole genome shotgun (WGS) entry which is preliminary data.</text>
</comment>
<dbReference type="Pfam" id="PF19305">
    <property type="entry name" value="MmgE_PrpD_C"/>
    <property type="match status" value="1"/>
</dbReference>
<dbReference type="InterPro" id="IPR042183">
    <property type="entry name" value="MmgE/PrpD_sf_1"/>
</dbReference>
<name>A0A6I1ET82_9BURK</name>
<feature type="domain" description="MmgE/PrpD N-terminal" evidence="2">
    <location>
        <begin position="11"/>
        <end position="250"/>
    </location>
</feature>
<dbReference type="Pfam" id="PF03972">
    <property type="entry name" value="MmgE_PrpD_N"/>
    <property type="match status" value="1"/>
</dbReference>
<gene>
    <name evidence="4" type="ORF">GBM95_02985</name>
</gene>
<proteinExistence type="inferred from homology"/>
<sequence>MTDITETKSAKLARFVVNTTYDDLPRPIAEKAVRHILDSIGAGIAGAIAPEPQLLLKTLREAGEGEGRASLWGAGETVSPLNAALINGTASHAFELDDTGGCDHSGAVVVPAAVAAAELSGRKVTGREFITAVVLGYDVARRALEACGAYEAHNGAGFHSTGTCGPFGATAAAAKILELDDRQTEMALGLASSFAAGLWSCVHDGAQNKRLHAGHAAWGGLMSAVLAKQGFTGPSMVFEEVWGGFNKSFAPNSSDPDAWLKDLGTNWKLARVSIKPHASCRSTHSSIDAVDNLMARHGFRADEIKEILVIINPFVHGMCGKFAIHPMNAAQLSIPYSVAADLVFGSASLASFARSRREDPRVAEMMKRIRFEIDPSQKDDDEPIVRVTLSDGRSWEERVPMPLGAPTNPVTDEALLRKFRSVTEMVLFEEDSAELARRLMALDEVKDFRTEIVSLLAAAPKTRERFAA</sequence>
<dbReference type="Gene3D" id="3.30.1330.120">
    <property type="entry name" value="2-methylcitrate dehydratase PrpD"/>
    <property type="match status" value="1"/>
</dbReference>
<dbReference type="SUPFAM" id="SSF103378">
    <property type="entry name" value="2-methylcitrate dehydratase PrpD"/>
    <property type="match status" value="1"/>
</dbReference>
<evidence type="ECO:0000259" key="3">
    <source>
        <dbReference type="Pfam" id="PF19305"/>
    </source>
</evidence>
<dbReference type="Gene3D" id="1.10.4100.10">
    <property type="entry name" value="2-methylcitrate dehydratase PrpD"/>
    <property type="match status" value="1"/>
</dbReference>
<protein>
    <submittedName>
        <fullName evidence="4">MmgE/PrpD family protein</fullName>
    </submittedName>
</protein>
<evidence type="ECO:0000313" key="4">
    <source>
        <dbReference type="EMBL" id="KAB7662278.1"/>
    </source>
</evidence>
<dbReference type="InterPro" id="IPR045337">
    <property type="entry name" value="MmgE_PrpD_C"/>
</dbReference>
<dbReference type="RefSeq" id="WP_152157724.1">
    <property type="nucleotide sequence ID" value="NZ_WEHX01000009.1"/>
</dbReference>
<dbReference type="PANTHER" id="PTHR16943">
    <property type="entry name" value="2-METHYLCITRATE DEHYDRATASE-RELATED"/>
    <property type="match status" value="1"/>
</dbReference>
<organism evidence="4 5">
    <name type="scientific">Sutterella seckii</name>
    <dbReference type="NCBI Taxonomy" id="1944635"/>
    <lineage>
        <taxon>Bacteria</taxon>
        <taxon>Pseudomonadati</taxon>
        <taxon>Pseudomonadota</taxon>
        <taxon>Betaproteobacteria</taxon>
        <taxon>Burkholderiales</taxon>
        <taxon>Sutterellaceae</taxon>
        <taxon>Sutterella</taxon>
    </lineage>
</organism>
<evidence type="ECO:0000313" key="5">
    <source>
        <dbReference type="Proteomes" id="UP000430564"/>
    </source>
</evidence>
<comment type="similarity">
    <text evidence="1">Belongs to the PrpD family.</text>
</comment>
<dbReference type="AlphaFoldDB" id="A0A6I1ET82"/>
<dbReference type="PANTHER" id="PTHR16943:SF8">
    <property type="entry name" value="2-METHYLCITRATE DEHYDRATASE"/>
    <property type="match status" value="1"/>
</dbReference>
<accession>A0A6I1ET82</accession>
<dbReference type="Proteomes" id="UP000430564">
    <property type="component" value="Unassembled WGS sequence"/>
</dbReference>
<dbReference type="InterPro" id="IPR005656">
    <property type="entry name" value="MmgE_PrpD"/>
</dbReference>
<dbReference type="InterPro" id="IPR036148">
    <property type="entry name" value="MmgE/PrpD_sf"/>
</dbReference>
<reference evidence="4 5" key="1">
    <citation type="submission" date="2019-10" db="EMBL/GenBank/DDBJ databases">
        <title>Genome diversity of Sutterella seckii.</title>
        <authorList>
            <person name="Chaplin A.V."/>
            <person name="Sokolova S.R."/>
            <person name="Mosin K.A."/>
            <person name="Ivanova E.L."/>
            <person name="Kochetkova T.O."/>
            <person name="Goltsov A.Y."/>
            <person name="Trofimov D.Y."/>
            <person name="Efimov B.A."/>
        </authorList>
    </citation>
    <scope>NUCLEOTIDE SEQUENCE [LARGE SCALE GENOMIC DNA]</scope>
    <source>
        <strain evidence="4 5">ASD393</strain>
    </source>
</reference>
<dbReference type="InterPro" id="IPR042188">
    <property type="entry name" value="MmgE/PrpD_sf_2"/>
</dbReference>